<dbReference type="AlphaFoldDB" id="A0A4R4RS02"/>
<comment type="caution">
    <text evidence="8">The sequence shown here is derived from an EMBL/GenBank/DDBJ whole genome shotgun (WGS) entry which is preliminary data.</text>
</comment>
<dbReference type="InterPro" id="IPR020846">
    <property type="entry name" value="MFS_dom"/>
</dbReference>
<feature type="transmembrane region" description="Helical" evidence="6">
    <location>
        <begin position="133"/>
        <end position="155"/>
    </location>
</feature>
<evidence type="ECO:0000259" key="7">
    <source>
        <dbReference type="PROSITE" id="PS50850"/>
    </source>
</evidence>
<feature type="domain" description="Major facilitator superfamily (MFS) profile" evidence="7">
    <location>
        <begin position="7"/>
        <end position="397"/>
    </location>
</feature>
<evidence type="ECO:0000313" key="9">
    <source>
        <dbReference type="Proteomes" id="UP000295621"/>
    </source>
</evidence>
<accession>A0A4R4RS02</accession>
<feature type="transmembrane region" description="Helical" evidence="6">
    <location>
        <begin position="251"/>
        <end position="271"/>
    </location>
</feature>
<dbReference type="PANTHER" id="PTHR43124:SF3">
    <property type="entry name" value="CHLORAMPHENICOL EFFLUX PUMP RV0191"/>
    <property type="match status" value="1"/>
</dbReference>
<reference evidence="8 9" key="1">
    <citation type="submission" date="2019-02" db="EMBL/GenBank/DDBJ databases">
        <title>Draft genome sequences of novel Actinobacteria.</title>
        <authorList>
            <person name="Sahin N."/>
            <person name="Ay H."/>
            <person name="Saygin H."/>
        </authorList>
    </citation>
    <scope>NUCLEOTIDE SEQUENCE [LARGE SCALE GENOMIC DNA]</scope>
    <source>
        <strain evidence="8 9">KC603</strain>
    </source>
</reference>
<dbReference type="GO" id="GO:0005886">
    <property type="term" value="C:plasma membrane"/>
    <property type="evidence" value="ECO:0007669"/>
    <property type="project" value="UniProtKB-SubCell"/>
</dbReference>
<dbReference type="Gene3D" id="1.20.1250.20">
    <property type="entry name" value="MFS general substrate transporter like domains"/>
    <property type="match status" value="1"/>
</dbReference>
<feature type="transmembrane region" description="Helical" evidence="6">
    <location>
        <begin position="7"/>
        <end position="29"/>
    </location>
</feature>
<dbReference type="SUPFAM" id="SSF103473">
    <property type="entry name" value="MFS general substrate transporter"/>
    <property type="match status" value="1"/>
</dbReference>
<dbReference type="PROSITE" id="PS50850">
    <property type="entry name" value="MFS"/>
    <property type="match status" value="1"/>
</dbReference>
<keyword evidence="9" id="KW-1185">Reference proteome</keyword>
<dbReference type="GO" id="GO:0022857">
    <property type="term" value="F:transmembrane transporter activity"/>
    <property type="evidence" value="ECO:0007669"/>
    <property type="project" value="InterPro"/>
</dbReference>
<organism evidence="8 9">
    <name type="scientific">Jiangella ureilytica</name>
    <dbReference type="NCBI Taxonomy" id="2530374"/>
    <lineage>
        <taxon>Bacteria</taxon>
        <taxon>Bacillati</taxon>
        <taxon>Actinomycetota</taxon>
        <taxon>Actinomycetes</taxon>
        <taxon>Jiangellales</taxon>
        <taxon>Jiangellaceae</taxon>
        <taxon>Jiangella</taxon>
    </lineage>
</organism>
<evidence type="ECO:0000256" key="5">
    <source>
        <dbReference type="ARBA" id="ARBA00023136"/>
    </source>
</evidence>
<keyword evidence="5 6" id="KW-0472">Membrane</keyword>
<dbReference type="Pfam" id="PF07690">
    <property type="entry name" value="MFS_1"/>
    <property type="match status" value="1"/>
</dbReference>
<protein>
    <submittedName>
        <fullName evidence="8">MFS transporter</fullName>
    </submittedName>
</protein>
<evidence type="ECO:0000256" key="2">
    <source>
        <dbReference type="ARBA" id="ARBA00022475"/>
    </source>
</evidence>
<dbReference type="PANTHER" id="PTHR43124">
    <property type="entry name" value="PURINE EFFLUX PUMP PBUE"/>
    <property type="match status" value="1"/>
</dbReference>
<evidence type="ECO:0000256" key="4">
    <source>
        <dbReference type="ARBA" id="ARBA00022989"/>
    </source>
</evidence>
<gene>
    <name evidence="8" type="ORF">E1212_07965</name>
</gene>
<feature type="transmembrane region" description="Helical" evidence="6">
    <location>
        <begin position="311"/>
        <end position="335"/>
    </location>
</feature>
<feature type="transmembrane region" description="Helical" evidence="6">
    <location>
        <begin position="283"/>
        <end position="305"/>
    </location>
</feature>
<evidence type="ECO:0000313" key="8">
    <source>
        <dbReference type="EMBL" id="TDC52778.1"/>
    </source>
</evidence>
<feature type="transmembrane region" description="Helical" evidence="6">
    <location>
        <begin position="98"/>
        <end position="121"/>
    </location>
</feature>
<feature type="transmembrane region" description="Helical" evidence="6">
    <location>
        <begin position="161"/>
        <end position="181"/>
    </location>
</feature>
<evidence type="ECO:0000256" key="6">
    <source>
        <dbReference type="SAM" id="Phobius"/>
    </source>
</evidence>
<feature type="transmembrane region" description="Helical" evidence="6">
    <location>
        <begin position="35"/>
        <end position="61"/>
    </location>
</feature>
<dbReference type="RefSeq" id="WP_131981059.1">
    <property type="nucleotide sequence ID" value="NZ_SMKL01000013.1"/>
</dbReference>
<keyword evidence="2" id="KW-1003">Cell membrane</keyword>
<dbReference type="InterPro" id="IPR036259">
    <property type="entry name" value="MFS_trans_sf"/>
</dbReference>
<comment type="subcellular location">
    <subcellularLocation>
        <location evidence="1">Cell membrane</location>
        <topology evidence="1">Multi-pass membrane protein</topology>
    </subcellularLocation>
</comment>
<proteinExistence type="predicted"/>
<evidence type="ECO:0000256" key="1">
    <source>
        <dbReference type="ARBA" id="ARBA00004651"/>
    </source>
</evidence>
<dbReference type="Proteomes" id="UP000295621">
    <property type="component" value="Unassembled WGS sequence"/>
</dbReference>
<evidence type="ECO:0000256" key="3">
    <source>
        <dbReference type="ARBA" id="ARBA00022692"/>
    </source>
</evidence>
<dbReference type="EMBL" id="SMKL01000013">
    <property type="protein sequence ID" value="TDC52778.1"/>
    <property type="molecule type" value="Genomic_DNA"/>
</dbReference>
<name>A0A4R4RS02_9ACTN</name>
<keyword evidence="3 6" id="KW-0812">Transmembrane</keyword>
<dbReference type="OrthoDB" id="4612864at2"/>
<sequence length="402" mass="40701">MNPGLRVVVVICVLALVEGVAVSLLRPFIAPYAVSLGAGATVVGIAVALSQVSGLLIAVPFGAAADSIGSRRLVTSGAITLSAGAALLAFTGTIGGLLVSQFIIGLGTLAVGLAIQALATRPFGSEDHDPRRVTGFATFTLVGNLIGPALGGILIDLDGYATAFSAVVVMGLLSVLISLLLPSSRLLAETTQSIVAKVRVSGLTGLLLSPYRGAGDLFREPVVRIVVLASGLAVGLTHLRNSFLPLYFENLGWSSSLIGVLLSATAAAGIVSRVLHPVLDRRLPMWIYLGGSLVLGAVAIVATVLTSSLAVVVVTMVVSGFMLGAGNPITLTLVARRVATDRRGLAVGLRLTVNRLTTAVGPVLFGALATVGGVRMTMGAISAAGAVAGAAATRRFRAVSDD</sequence>
<feature type="transmembrane region" description="Helical" evidence="6">
    <location>
        <begin position="73"/>
        <end position="92"/>
    </location>
</feature>
<keyword evidence="4 6" id="KW-1133">Transmembrane helix</keyword>
<feature type="transmembrane region" description="Helical" evidence="6">
    <location>
        <begin position="222"/>
        <end position="239"/>
    </location>
</feature>
<dbReference type="InterPro" id="IPR050189">
    <property type="entry name" value="MFS_Efflux_Transporters"/>
</dbReference>
<dbReference type="InterPro" id="IPR011701">
    <property type="entry name" value="MFS"/>
</dbReference>